<dbReference type="InterPro" id="IPR028133">
    <property type="entry name" value="Dynamitin"/>
</dbReference>
<feature type="compositionally biased region" description="Low complexity" evidence="4">
    <location>
        <begin position="99"/>
        <end position="115"/>
    </location>
</feature>
<dbReference type="GO" id="GO:0005869">
    <property type="term" value="C:dynactin complex"/>
    <property type="evidence" value="ECO:0007669"/>
    <property type="project" value="InterPro"/>
</dbReference>
<feature type="compositionally biased region" description="Basic and acidic residues" evidence="4">
    <location>
        <begin position="188"/>
        <end position="214"/>
    </location>
</feature>
<comment type="subcellular location">
    <subcellularLocation>
        <location evidence="1">Cytoplasm</location>
    </subcellularLocation>
</comment>
<keyword evidence="6" id="KW-1185">Reference proteome</keyword>
<feature type="region of interest" description="Disordered" evidence="4">
    <location>
        <begin position="288"/>
        <end position="313"/>
    </location>
</feature>
<sequence length="415" mass="45797">MSGNKYADLPDIDTAPDIYETDDVFPSTQATKGDESDEEAALPQRSAPRGRNDIPGKEEIDSSSLIDPEEASKKFRKAERKRDRLRTHYEYPPSPTEPSSPTGPSATSRPVPLSQRLRALQTELAALETELADPSNPLLAKEREDDNVDPGELIRGLVDVRGRLDKIRKGKEGRGRLVGTVLGDDQAAEDHASNDKVAKRHENDKDKDHEKGAKSEAQNIVEMDRRVGELEKLVGSSSTALDEASPLPPPLLPLVTRLNSQLTLLTQPRHIDSISRRLKLLLSDLDRASAQHHSHRRHPSQSPSAPQTSQTQEQVLPLLSRLGPSLPHIPHILTRLRTLSALHASAAEFQGTLESLEQEQQKTREALTELEGAVKTVETSLEDNRGVVRGNVTSLESRVDSLLSRLEELSRTSKT</sequence>
<dbReference type="OrthoDB" id="4977at2759"/>
<accession>A0A369JWG4</accession>
<comment type="caution">
    <text evidence="5">The sequence shown here is derived from an EMBL/GenBank/DDBJ whole genome shotgun (WGS) entry which is preliminary data.</text>
</comment>
<evidence type="ECO:0000313" key="5">
    <source>
        <dbReference type="EMBL" id="RDB24715.1"/>
    </source>
</evidence>
<evidence type="ECO:0000256" key="3">
    <source>
        <dbReference type="SAM" id="Coils"/>
    </source>
</evidence>
<dbReference type="Proteomes" id="UP000076154">
    <property type="component" value="Unassembled WGS sequence"/>
</dbReference>
<reference evidence="5" key="1">
    <citation type="submission" date="2018-04" db="EMBL/GenBank/DDBJ databases">
        <title>Whole genome sequencing of Hypsizygus marmoreus.</title>
        <authorList>
            <person name="Choi I.-G."/>
            <person name="Min B."/>
            <person name="Kim J.-G."/>
            <person name="Kim S."/>
            <person name="Oh Y.-L."/>
            <person name="Kong W.-S."/>
            <person name="Park H."/>
            <person name="Jeong J."/>
            <person name="Song E.-S."/>
        </authorList>
    </citation>
    <scope>NUCLEOTIDE SEQUENCE [LARGE SCALE GENOMIC DNA]</scope>
    <source>
        <strain evidence="5">51987-8</strain>
    </source>
</reference>
<gene>
    <name evidence="5" type="primary">DCTN2-p50</name>
    <name evidence="5" type="ORF">Hypma_008078</name>
</gene>
<dbReference type="InParanoid" id="A0A369JWG4"/>
<feature type="compositionally biased region" description="Low complexity" evidence="4">
    <location>
        <begin position="300"/>
        <end position="313"/>
    </location>
</feature>
<feature type="region of interest" description="Disordered" evidence="4">
    <location>
        <begin position="180"/>
        <end position="222"/>
    </location>
</feature>
<evidence type="ECO:0000256" key="2">
    <source>
        <dbReference type="ARBA" id="ARBA00022490"/>
    </source>
</evidence>
<evidence type="ECO:0000313" key="6">
    <source>
        <dbReference type="Proteomes" id="UP000076154"/>
    </source>
</evidence>
<keyword evidence="2" id="KW-0963">Cytoplasm</keyword>
<feature type="region of interest" description="Disordered" evidence="4">
    <location>
        <begin position="1"/>
        <end position="115"/>
    </location>
</feature>
<proteinExistence type="predicted"/>
<dbReference type="STRING" id="39966.A0A369JWG4"/>
<feature type="region of interest" description="Disordered" evidence="4">
    <location>
        <begin position="127"/>
        <end position="146"/>
    </location>
</feature>
<feature type="coiled-coil region" evidence="3">
    <location>
        <begin position="339"/>
        <end position="412"/>
    </location>
</feature>
<dbReference type="GO" id="GO:0005737">
    <property type="term" value="C:cytoplasm"/>
    <property type="evidence" value="ECO:0007669"/>
    <property type="project" value="UniProtKB-SubCell"/>
</dbReference>
<dbReference type="AlphaFoldDB" id="A0A369JWG4"/>
<dbReference type="PANTHER" id="PTHR15346">
    <property type="entry name" value="DYNACTIN SUBUNIT"/>
    <property type="match status" value="1"/>
</dbReference>
<feature type="compositionally biased region" description="Basic and acidic residues" evidence="4">
    <location>
        <begin position="50"/>
        <end position="60"/>
    </location>
</feature>
<feature type="compositionally biased region" description="Basic and acidic residues" evidence="4">
    <location>
        <begin position="80"/>
        <end position="89"/>
    </location>
</feature>
<name>A0A369JWG4_HYPMA</name>
<evidence type="ECO:0000256" key="1">
    <source>
        <dbReference type="ARBA" id="ARBA00004496"/>
    </source>
</evidence>
<dbReference type="GO" id="GO:0007017">
    <property type="term" value="P:microtubule-based process"/>
    <property type="evidence" value="ECO:0007669"/>
    <property type="project" value="InterPro"/>
</dbReference>
<dbReference type="Gene3D" id="1.20.5.340">
    <property type="match status" value="1"/>
</dbReference>
<evidence type="ECO:0000256" key="4">
    <source>
        <dbReference type="SAM" id="MobiDB-lite"/>
    </source>
</evidence>
<dbReference type="Pfam" id="PF04912">
    <property type="entry name" value="Dynamitin"/>
    <property type="match status" value="1"/>
</dbReference>
<keyword evidence="3" id="KW-0175">Coiled coil</keyword>
<feature type="compositionally biased region" description="Basic residues" evidence="4">
    <location>
        <begin position="290"/>
        <end position="299"/>
    </location>
</feature>
<organism evidence="5 6">
    <name type="scientific">Hypsizygus marmoreus</name>
    <name type="common">White beech mushroom</name>
    <name type="synonym">Agaricus marmoreus</name>
    <dbReference type="NCBI Taxonomy" id="39966"/>
    <lineage>
        <taxon>Eukaryota</taxon>
        <taxon>Fungi</taxon>
        <taxon>Dikarya</taxon>
        <taxon>Basidiomycota</taxon>
        <taxon>Agaricomycotina</taxon>
        <taxon>Agaricomycetes</taxon>
        <taxon>Agaricomycetidae</taxon>
        <taxon>Agaricales</taxon>
        <taxon>Tricholomatineae</taxon>
        <taxon>Lyophyllaceae</taxon>
        <taxon>Hypsizygus</taxon>
    </lineage>
</organism>
<dbReference type="EMBL" id="LUEZ02000041">
    <property type="protein sequence ID" value="RDB24715.1"/>
    <property type="molecule type" value="Genomic_DNA"/>
</dbReference>
<protein>
    <submittedName>
        <fullName evidence="5">Dynactin subunit 2</fullName>
    </submittedName>
</protein>